<sequence>MHRWNDRDEDRHDDAAVEAWWWWGAGEASLGGERCRAGVVVGFELHGRSFDYWAGLVRVGHPYLYVEELEGRGLRAGLEVKPPEMWAGHSCDVPFRQWSLGNEAHGVLLDDPTEAWRQARGVVVPVTFDVEWYAAGDPKPVAGLPTGADGYEQVGEVDVRVELAEGELALEGPGRRVHVWGVPHVPRSLAMPIDHQGLRAPYRRRDGARVDQVLTGSGWWVSA</sequence>
<accession>L7VQU5</accession>
<dbReference type="EMBL" id="JX649868">
    <property type="protein sequence ID" value="AGC71317.1"/>
    <property type="molecule type" value="Genomic_DNA"/>
</dbReference>
<protein>
    <submittedName>
        <fullName evidence="1">Uncharacterized protein</fullName>
    </submittedName>
</protein>
<proteinExistence type="predicted"/>
<dbReference type="AlphaFoldDB" id="L7VQU5"/>
<name>L7VQU5_9BACT</name>
<organism evidence="1">
    <name type="scientific">uncultured bacterium A1Q1_fos_515</name>
    <dbReference type="NCBI Taxonomy" id="1256581"/>
    <lineage>
        <taxon>Bacteria</taxon>
        <taxon>environmental samples</taxon>
    </lineage>
</organism>
<evidence type="ECO:0000313" key="1">
    <source>
        <dbReference type="EMBL" id="AGC71317.1"/>
    </source>
</evidence>
<reference evidence="1" key="1">
    <citation type="submission" date="2012-09" db="EMBL/GenBank/DDBJ databases">
        <title>Metagenomic Characterization of a Microbial Community in Wastewater Detects High Levels of Antibiotic Resistance.</title>
        <authorList>
            <person name="Abrams M."/>
            <person name="Caldwell A."/>
            <person name="Vandaei E."/>
            <person name="Lee W."/>
            <person name="Perrott J."/>
            <person name="Khan S.Y."/>
            <person name="Ta J."/>
            <person name="Romero D."/>
            <person name="Nguyen V."/>
            <person name="Pourmand N."/>
            <person name="Ouverney C.C."/>
        </authorList>
    </citation>
    <scope>NUCLEOTIDE SEQUENCE</scope>
</reference>